<dbReference type="RefSeq" id="WP_182707791.1">
    <property type="nucleotide sequence ID" value="NZ_JACJII010000001.1"/>
</dbReference>
<evidence type="ECO:0000313" key="1">
    <source>
        <dbReference type="EMBL" id="MBA9007118.1"/>
    </source>
</evidence>
<keyword evidence="1" id="KW-0808">Transferase</keyword>
<dbReference type="Proteomes" id="UP000539313">
    <property type="component" value="Unassembled WGS sequence"/>
</dbReference>
<sequence length="65" mass="7219">MPERHDVREAETRLSRIIERVEHGDEAVISRAGEQVAGGPGPADPGRCLARPWRESGRLGMLWNS</sequence>
<dbReference type="GO" id="GO:0032259">
    <property type="term" value="P:methylation"/>
    <property type="evidence" value="ECO:0007669"/>
    <property type="project" value="UniProtKB-KW"/>
</dbReference>
<keyword evidence="1" id="KW-0489">Methyltransferase</keyword>
<comment type="caution">
    <text evidence="1">The sequence shown here is derived from an EMBL/GenBank/DDBJ whole genome shotgun (WGS) entry which is preliminary data.</text>
</comment>
<proteinExistence type="predicted"/>
<accession>A0A7W3N3X6</accession>
<dbReference type="GO" id="GO:0008168">
    <property type="term" value="F:methyltransferase activity"/>
    <property type="evidence" value="ECO:0007669"/>
    <property type="project" value="UniProtKB-KW"/>
</dbReference>
<reference evidence="1 2" key="1">
    <citation type="submission" date="2020-08" db="EMBL/GenBank/DDBJ databases">
        <title>Sequencing the genomes of 1000 actinobacteria strains.</title>
        <authorList>
            <person name="Klenk H.-P."/>
        </authorList>
    </citation>
    <scope>NUCLEOTIDE SEQUENCE [LARGE SCALE GENOMIC DNA]</scope>
    <source>
        <strain evidence="1 2">DSM 45823</strain>
    </source>
</reference>
<dbReference type="EMBL" id="JACJII010000001">
    <property type="protein sequence ID" value="MBA9007118.1"/>
    <property type="molecule type" value="Genomic_DNA"/>
</dbReference>
<dbReference type="AlphaFoldDB" id="A0A7W3N3X6"/>
<organism evidence="1 2">
    <name type="scientific">Thermomonospora cellulosilytica</name>
    <dbReference type="NCBI Taxonomy" id="1411118"/>
    <lineage>
        <taxon>Bacteria</taxon>
        <taxon>Bacillati</taxon>
        <taxon>Actinomycetota</taxon>
        <taxon>Actinomycetes</taxon>
        <taxon>Streptosporangiales</taxon>
        <taxon>Thermomonosporaceae</taxon>
        <taxon>Thermomonospora</taxon>
    </lineage>
</organism>
<evidence type="ECO:0000313" key="2">
    <source>
        <dbReference type="Proteomes" id="UP000539313"/>
    </source>
</evidence>
<name>A0A7W3N3X6_9ACTN</name>
<gene>
    <name evidence="1" type="ORF">HNR21_006000</name>
</gene>
<protein>
    <submittedName>
        <fullName evidence="1">16S rRNA C1402 (Ribose-2'-O) methylase RsmI</fullName>
    </submittedName>
</protein>
<keyword evidence="2" id="KW-1185">Reference proteome</keyword>